<dbReference type="AlphaFoldDB" id="A0A318JET7"/>
<dbReference type="SUPFAM" id="SSF49401">
    <property type="entry name" value="Bacterial adhesins"/>
    <property type="match status" value="1"/>
</dbReference>
<organism evidence="5 6">
    <name type="scientific">Aquitalea magnusonii</name>
    <dbReference type="NCBI Taxonomy" id="332411"/>
    <lineage>
        <taxon>Bacteria</taxon>
        <taxon>Pseudomonadati</taxon>
        <taxon>Pseudomonadota</taxon>
        <taxon>Betaproteobacteria</taxon>
        <taxon>Neisseriales</taxon>
        <taxon>Chromobacteriaceae</taxon>
        <taxon>Aquitalea</taxon>
    </lineage>
</organism>
<proteinExistence type="inferred from homology"/>
<comment type="subcellular location">
    <subcellularLocation>
        <location evidence="1">Fimbrium</location>
    </subcellularLocation>
</comment>
<dbReference type="Gene3D" id="2.60.40.3310">
    <property type="match status" value="1"/>
</dbReference>
<accession>A0A318JET7</accession>
<dbReference type="InterPro" id="IPR008966">
    <property type="entry name" value="Adhesion_dom_sf"/>
</dbReference>
<dbReference type="InterPro" id="IPR000259">
    <property type="entry name" value="Adhesion_dom_fimbrial"/>
</dbReference>
<dbReference type="PANTHER" id="PTHR33420">
    <property type="entry name" value="FIMBRIAL SUBUNIT ELFA-RELATED"/>
    <property type="match status" value="1"/>
</dbReference>
<keyword evidence="6" id="KW-1185">Reference proteome</keyword>
<reference evidence="5 6" key="1">
    <citation type="submission" date="2018-05" db="EMBL/GenBank/DDBJ databases">
        <title>Genomic Encyclopedia of Type Strains, Phase IV (KMG-IV): sequencing the most valuable type-strain genomes for metagenomic binning, comparative biology and taxonomic classification.</title>
        <authorList>
            <person name="Goeker M."/>
        </authorList>
    </citation>
    <scope>NUCLEOTIDE SEQUENCE [LARGE SCALE GENOMIC DNA]</scope>
    <source>
        <strain evidence="5 6">DSM 25134</strain>
    </source>
</reference>
<dbReference type="EMBL" id="QJKC01000009">
    <property type="protein sequence ID" value="PXX46296.1"/>
    <property type="molecule type" value="Genomic_DNA"/>
</dbReference>
<dbReference type="PANTHER" id="PTHR33420:SF14">
    <property type="entry name" value="TYPE 1 FIMBRIN D-MANNOSE SPECIFIC ADHESIN"/>
    <property type="match status" value="1"/>
</dbReference>
<dbReference type="OrthoDB" id="8596177at2"/>
<evidence type="ECO:0000256" key="1">
    <source>
        <dbReference type="ARBA" id="ARBA00004561"/>
    </source>
</evidence>
<evidence type="ECO:0000256" key="3">
    <source>
        <dbReference type="ARBA" id="ARBA00023263"/>
    </source>
</evidence>
<dbReference type="GO" id="GO:0009289">
    <property type="term" value="C:pilus"/>
    <property type="evidence" value="ECO:0007669"/>
    <property type="project" value="UniProtKB-SubCell"/>
</dbReference>
<dbReference type="InterPro" id="IPR036937">
    <property type="entry name" value="Adhesion_dom_fimbrial_sf"/>
</dbReference>
<evidence type="ECO:0000259" key="4">
    <source>
        <dbReference type="Pfam" id="PF00419"/>
    </source>
</evidence>
<dbReference type="Proteomes" id="UP000248395">
    <property type="component" value="Unassembled WGS sequence"/>
</dbReference>
<comment type="caution">
    <text evidence="5">The sequence shown here is derived from an EMBL/GenBank/DDBJ whole genome shotgun (WGS) entry which is preliminary data.</text>
</comment>
<dbReference type="Gene3D" id="2.60.40.1090">
    <property type="entry name" value="Fimbrial-type adhesion domain"/>
    <property type="match status" value="1"/>
</dbReference>
<sequence>MKHCRDSARMIIRNSLPSSQAADPVSHKIFKKIFLVLAGLLALHSATAFAYCIDPLGGKIVFPSFKFNANSIPINGKIGNEIISGDIPVAQCGSPDLRRIFWIWGLTSHYVTSINGRNIYRTNTAGVGFSFGFEPGNFCQSNGTTWLAGGSNNQAQYACEDTVNSARRYDYLGRFHFQLYKIGNIANIDNNTISFPTGYGLYVHYYQTEWNRPTGGFLVTPRTSAFTITADSCTLQNLSPATVNLPPIDVRRLPALGSTAGNVPFSITVNCPYPTSLSITFTDNNKIGQTSNILSAASTSSSKGLGLQLQHNQKIISFGPDSSEPGTINQIVLNNKLTGPQTFTFTASYIRTGPITPGMLSAAATFTLSYQ</sequence>
<dbReference type="GO" id="GO:0043709">
    <property type="term" value="P:cell adhesion involved in single-species biofilm formation"/>
    <property type="evidence" value="ECO:0007669"/>
    <property type="project" value="TreeGrafter"/>
</dbReference>
<comment type="similarity">
    <text evidence="2">Belongs to the fimbrial protein family.</text>
</comment>
<name>A0A318JET7_9NEIS</name>
<evidence type="ECO:0000313" key="6">
    <source>
        <dbReference type="Proteomes" id="UP000248395"/>
    </source>
</evidence>
<dbReference type="RefSeq" id="WP_082693394.1">
    <property type="nucleotide sequence ID" value="NZ_LNQU01000037.1"/>
</dbReference>
<evidence type="ECO:0000256" key="2">
    <source>
        <dbReference type="ARBA" id="ARBA00006671"/>
    </source>
</evidence>
<evidence type="ECO:0000313" key="5">
    <source>
        <dbReference type="EMBL" id="PXX46296.1"/>
    </source>
</evidence>
<protein>
    <submittedName>
        <fullName evidence="5">Type 1 fimbria pilin</fullName>
    </submittedName>
</protein>
<dbReference type="Pfam" id="PF00419">
    <property type="entry name" value="Fimbrial"/>
    <property type="match status" value="1"/>
</dbReference>
<gene>
    <name evidence="5" type="ORF">DFR38_109138</name>
</gene>
<dbReference type="InterPro" id="IPR050263">
    <property type="entry name" value="Bact_Fimbrial_Adh_Pro"/>
</dbReference>
<keyword evidence="3" id="KW-0281">Fimbrium</keyword>
<feature type="domain" description="Fimbrial-type adhesion" evidence="4">
    <location>
        <begin position="227"/>
        <end position="371"/>
    </location>
</feature>